<dbReference type="EMBL" id="LATX01000737">
    <property type="protein sequence ID" value="KTB45281.1"/>
    <property type="molecule type" value="Genomic_DNA"/>
</dbReference>
<proteinExistence type="predicted"/>
<accession>A0A0W0G9N5</accession>
<feature type="compositionally biased region" description="Basic and acidic residues" evidence="1">
    <location>
        <begin position="54"/>
        <end position="74"/>
    </location>
</feature>
<sequence length="122" mass="13454">MAEIGSRVNIDDCEDLVEEAEVQVLMLGILDGNGDMQRRTQSRNSSWASSIFKEPSEPVDRDMSDLLNGSREEGMVGTGNVDTEPGDLFEDSMGAEHIELPDSFSSTEGDWIHVILFSDNQT</sequence>
<reference evidence="2 3" key="1">
    <citation type="submission" date="2015-12" db="EMBL/GenBank/DDBJ databases">
        <title>Draft genome sequence of Moniliophthora roreri, the causal agent of frosty pod rot of cacao.</title>
        <authorList>
            <person name="Aime M.C."/>
            <person name="Diaz-Valderrama J.R."/>
            <person name="Kijpornyongpan T."/>
            <person name="Phillips-Mora W."/>
        </authorList>
    </citation>
    <scope>NUCLEOTIDE SEQUENCE [LARGE SCALE GENOMIC DNA]</scope>
    <source>
        <strain evidence="2 3">MCA 2952</strain>
    </source>
</reference>
<name>A0A0W0G9N5_MONRR</name>
<dbReference type="Proteomes" id="UP000054988">
    <property type="component" value="Unassembled WGS sequence"/>
</dbReference>
<comment type="caution">
    <text evidence="2">The sequence shown here is derived from an EMBL/GenBank/DDBJ whole genome shotgun (WGS) entry which is preliminary data.</text>
</comment>
<protein>
    <submittedName>
        <fullName evidence="2">Uncharacterized protein</fullName>
    </submittedName>
</protein>
<feature type="region of interest" description="Disordered" evidence="1">
    <location>
        <begin position="36"/>
        <end position="89"/>
    </location>
</feature>
<dbReference type="AlphaFoldDB" id="A0A0W0G9N5"/>
<evidence type="ECO:0000313" key="2">
    <source>
        <dbReference type="EMBL" id="KTB45281.1"/>
    </source>
</evidence>
<evidence type="ECO:0000313" key="3">
    <source>
        <dbReference type="Proteomes" id="UP000054988"/>
    </source>
</evidence>
<evidence type="ECO:0000256" key="1">
    <source>
        <dbReference type="SAM" id="MobiDB-lite"/>
    </source>
</evidence>
<gene>
    <name evidence="2" type="ORF">WG66_2142</name>
</gene>
<organism evidence="2 3">
    <name type="scientific">Moniliophthora roreri</name>
    <name type="common">Frosty pod rot fungus</name>
    <name type="synonym">Monilia roreri</name>
    <dbReference type="NCBI Taxonomy" id="221103"/>
    <lineage>
        <taxon>Eukaryota</taxon>
        <taxon>Fungi</taxon>
        <taxon>Dikarya</taxon>
        <taxon>Basidiomycota</taxon>
        <taxon>Agaricomycotina</taxon>
        <taxon>Agaricomycetes</taxon>
        <taxon>Agaricomycetidae</taxon>
        <taxon>Agaricales</taxon>
        <taxon>Marasmiineae</taxon>
        <taxon>Marasmiaceae</taxon>
        <taxon>Moniliophthora</taxon>
    </lineage>
</organism>